<dbReference type="Pfam" id="PF07728">
    <property type="entry name" value="AAA_5"/>
    <property type="match status" value="1"/>
</dbReference>
<evidence type="ECO:0000256" key="2">
    <source>
        <dbReference type="ARBA" id="ARBA00022741"/>
    </source>
</evidence>
<dbReference type="PANTHER" id="PTHR42759:SF1">
    <property type="entry name" value="MAGNESIUM-CHELATASE SUBUNIT CHLD"/>
    <property type="match status" value="1"/>
</dbReference>
<protein>
    <submittedName>
        <fullName evidence="6">Cobalamin synthase</fullName>
    </submittedName>
</protein>
<dbReference type="InterPro" id="IPR013615">
    <property type="entry name" value="CbbQ_C"/>
</dbReference>
<feature type="domain" description="CbbQ/NirQ/NorQ C-terminal" evidence="5">
    <location>
        <begin position="221"/>
        <end position="320"/>
    </location>
</feature>
<feature type="domain" description="ATPase dynein-related AAA" evidence="4">
    <location>
        <begin position="69"/>
        <end position="188"/>
    </location>
</feature>
<name>A0A109W3U1_9BACT</name>
<comment type="similarity">
    <text evidence="1">Belongs to the CbbQ/NirQ/NorQ/GpvN family.</text>
</comment>
<keyword evidence="2" id="KW-0547">Nucleotide-binding</keyword>
<dbReference type="Gene3D" id="3.40.50.300">
    <property type="entry name" value="P-loop containing nucleotide triphosphate hydrolases"/>
    <property type="match status" value="1"/>
</dbReference>
<evidence type="ECO:0000259" key="5">
    <source>
        <dbReference type="Pfam" id="PF08406"/>
    </source>
</evidence>
<proteinExistence type="inferred from homology"/>
<evidence type="ECO:0000256" key="1">
    <source>
        <dbReference type="ARBA" id="ARBA00009417"/>
    </source>
</evidence>
<gene>
    <name evidence="6" type="ORF">AXF13_03525</name>
</gene>
<reference evidence="7" key="1">
    <citation type="submission" date="2016-02" db="EMBL/GenBank/DDBJ databases">
        <authorList>
            <person name="Holder M.E."/>
            <person name="Ajami N.J."/>
            <person name="Petrosino J.F."/>
        </authorList>
    </citation>
    <scope>NUCLEOTIDE SEQUENCE [LARGE SCALE GENOMIC DNA]</scope>
    <source>
        <strain evidence="7">CCUG 45958</strain>
    </source>
</reference>
<dbReference type="RefSeq" id="WP_062251671.1">
    <property type="nucleotide sequence ID" value="NZ_CP014229.1"/>
</dbReference>
<dbReference type="AlphaFoldDB" id="A0A109W3U1"/>
<accession>A0A109W3U1</accession>
<dbReference type="SUPFAM" id="SSF52540">
    <property type="entry name" value="P-loop containing nucleoside triphosphate hydrolases"/>
    <property type="match status" value="1"/>
</dbReference>
<dbReference type="STRING" id="44742.AXF13_03525"/>
<dbReference type="GO" id="GO:0016887">
    <property type="term" value="F:ATP hydrolysis activity"/>
    <property type="evidence" value="ECO:0007669"/>
    <property type="project" value="InterPro"/>
</dbReference>
<dbReference type="EMBL" id="CP014229">
    <property type="protein sequence ID" value="AMD89255.1"/>
    <property type="molecule type" value="Genomic_DNA"/>
</dbReference>
<dbReference type="InterPro" id="IPR050764">
    <property type="entry name" value="CbbQ/NirQ/NorQ/GpvN"/>
</dbReference>
<dbReference type="InterPro" id="IPR027417">
    <property type="entry name" value="P-loop_NTPase"/>
</dbReference>
<evidence type="ECO:0000313" key="7">
    <source>
        <dbReference type="Proteomes" id="UP000069241"/>
    </source>
</evidence>
<evidence type="ECO:0000313" key="6">
    <source>
        <dbReference type="EMBL" id="AMD89255.1"/>
    </source>
</evidence>
<keyword evidence="7" id="KW-1185">Reference proteome</keyword>
<organism evidence="6 7">
    <name type="scientific">Desulfovibrio fairfieldensis</name>
    <dbReference type="NCBI Taxonomy" id="44742"/>
    <lineage>
        <taxon>Bacteria</taxon>
        <taxon>Pseudomonadati</taxon>
        <taxon>Thermodesulfobacteriota</taxon>
        <taxon>Desulfovibrionia</taxon>
        <taxon>Desulfovibrionales</taxon>
        <taxon>Desulfovibrionaceae</taxon>
        <taxon>Desulfovibrio</taxon>
    </lineage>
</organism>
<dbReference type="KEGG" id="dfi:AXF13_03525"/>
<dbReference type="PANTHER" id="PTHR42759">
    <property type="entry name" value="MOXR FAMILY PROTEIN"/>
    <property type="match status" value="1"/>
</dbReference>
<dbReference type="Proteomes" id="UP000069241">
    <property type="component" value="Chromosome"/>
</dbReference>
<sequence>MESKITILQSLQVTDFDAGTVFSGTPSGRMVKGYAAPSLFTPAVDPNYIFHEQSRDMVVWFIDASDPLYVYGPSGAGKTSCLKQLAAKLNFPVFEVTGHSRLEFPELIGHHVVRQGSMEFEYGPLALAMKYGGLALVNEIDLLEPSTAAGLNGILDGQPLCIPENGGELITPHPMFRFAATANSNGGSDETGLYQGVLRQNLALMDRFVLCEVTYPKPEAEEQLLEKTAPQLPDGVRKKMVEYANEIRRLFMGESGNSYNSGGIEITFSTRSLLRWADLTIRYQPLARQGIQPVSYALDRALGFKACKETRAMLHELVQRVFPQSGAQSGE</sequence>
<dbReference type="Pfam" id="PF08406">
    <property type="entry name" value="CbbQ_C"/>
    <property type="match status" value="1"/>
</dbReference>
<dbReference type="GO" id="GO:0005524">
    <property type="term" value="F:ATP binding"/>
    <property type="evidence" value="ECO:0007669"/>
    <property type="project" value="UniProtKB-KW"/>
</dbReference>
<dbReference type="InterPro" id="IPR011704">
    <property type="entry name" value="ATPase_dyneun-rel_AAA"/>
</dbReference>
<dbReference type="CDD" id="cd00009">
    <property type="entry name" value="AAA"/>
    <property type="match status" value="1"/>
</dbReference>
<keyword evidence="3" id="KW-0067">ATP-binding</keyword>
<evidence type="ECO:0000259" key="4">
    <source>
        <dbReference type="Pfam" id="PF07728"/>
    </source>
</evidence>
<evidence type="ECO:0000256" key="3">
    <source>
        <dbReference type="ARBA" id="ARBA00022840"/>
    </source>
</evidence>